<dbReference type="EMBL" id="CP050063">
    <property type="protein sequence ID" value="QIP12247.1"/>
    <property type="molecule type" value="Genomic_DNA"/>
</dbReference>
<gene>
    <name evidence="1" type="ORF">G8759_06195</name>
</gene>
<dbReference type="KEGG" id="spib:G8759_06195"/>
<protein>
    <submittedName>
        <fullName evidence="1">Uncharacterized protein</fullName>
    </submittedName>
</protein>
<dbReference type="AlphaFoldDB" id="A0A6G9AIF0"/>
<reference evidence="1 2" key="1">
    <citation type="submission" date="2020-03" db="EMBL/GenBank/DDBJ databases">
        <authorList>
            <person name="Kim M.K."/>
        </authorList>
    </citation>
    <scope>NUCLEOTIDE SEQUENCE [LARGE SCALE GENOMIC DNA]</scope>
    <source>
        <strain evidence="1 2">BT328</strain>
    </source>
</reference>
<dbReference type="Proteomes" id="UP000501802">
    <property type="component" value="Chromosome"/>
</dbReference>
<evidence type="ECO:0000313" key="1">
    <source>
        <dbReference type="EMBL" id="QIP12247.1"/>
    </source>
</evidence>
<accession>A0A6G9AIF0</accession>
<proteinExistence type="predicted"/>
<keyword evidence="2" id="KW-1185">Reference proteome</keyword>
<name>A0A6G9AIF0_9BACT</name>
<sequence>MYKYHRPDASLDVHFSYRKSRSKATLSTPDARPTYDCSVYVSLTVGHNEYGPYATG</sequence>
<organism evidence="1 2">
    <name type="scientific">Spirosoma aureum</name>
    <dbReference type="NCBI Taxonomy" id="2692134"/>
    <lineage>
        <taxon>Bacteria</taxon>
        <taxon>Pseudomonadati</taxon>
        <taxon>Bacteroidota</taxon>
        <taxon>Cytophagia</taxon>
        <taxon>Cytophagales</taxon>
        <taxon>Cytophagaceae</taxon>
        <taxon>Spirosoma</taxon>
    </lineage>
</organism>
<evidence type="ECO:0000313" key="2">
    <source>
        <dbReference type="Proteomes" id="UP000501802"/>
    </source>
</evidence>
<dbReference type="RefSeq" id="WP_167206196.1">
    <property type="nucleotide sequence ID" value="NZ_CP050063.1"/>
</dbReference>